<dbReference type="SUPFAM" id="SSF52540">
    <property type="entry name" value="P-loop containing nucleoside triphosphate hydrolases"/>
    <property type="match status" value="1"/>
</dbReference>
<evidence type="ECO:0000259" key="1">
    <source>
        <dbReference type="SMART" id="SM00382"/>
    </source>
</evidence>
<protein>
    <recommendedName>
        <fullName evidence="1">AAA+ ATPase domain-containing protein</fullName>
    </recommendedName>
</protein>
<dbReference type="SMART" id="SM00382">
    <property type="entry name" value="AAA"/>
    <property type="match status" value="1"/>
</dbReference>
<dbReference type="InterPro" id="IPR003959">
    <property type="entry name" value="ATPase_AAA_core"/>
</dbReference>
<name>A0ABN8BL58_9LACO</name>
<reference evidence="2 3" key="1">
    <citation type="submission" date="2021-11" db="EMBL/GenBank/DDBJ databases">
        <authorList>
            <person name="Depoorter E."/>
        </authorList>
    </citation>
    <scope>NUCLEOTIDE SEQUENCE [LARGE SCALE GENOMIC DNA]</scope>
    <source>
        <strain evidence="2 3">LMG 24289</strain>
    </source>
</reference>
<keyword evidence="3" id="KW-1185">Reference proteome</keyword>
<comment type="caution">
    <text evidence="2">The sequence shown here is derived from an EMBL/GenBank/DDBJ whole genome shotgun (WGS) entry which is preliminary data.</text>
</comment>
<accession>A0ABN8BL58</accession>
<dbReference type="RefSeq" id="WP_230097516.1">
    <property type="nucleotide sequence ID" value="NZ_CAKKNS010000010.1"/>
</dbReference>
<sequence>MSDLGQVRFDPKQIAALAAKHGIDMNNLPTKEERDRQAFEKGWANYQAKIRRWFDVMSVWPSDQRMKFTFQDWNVDLQDGDSAKVIGNQAYKLCKKLENEPGNVFMLGSRGVGKTSLALAMLDKLGTTKTTMFVSTAELASMIGQQYDYSDVAKQIKKIEKAMKEVDVLLLDDFGTEGGMKGDKFSPVRKDMQEMMYRVANSRFDLNTNSIVRTTIITTNNLQSELEQMYNEKLISRLIPKNKEQRLAFNKMKDVRGV</sequence>
<dbReference type="EMBL" id="CAKKNS010000010">
    <property type="protein sequence ID" value="CAH0417494.1"/>
    <property type="molecule type" value="Genomic_DNA"/>
</dbReference>
<dbReference type="Gene3D" id="3.40.50.300">
    <property type="entry name" value="P-loop containing nucleotide triphosphate hydrolases"/>
    <property type="match status" value="1"/>
</dbReference>
<evidence type="ECO:0000313" key="3">
    <source>
        <dbReference type="Proteomes" id="UP000789707"/>
    </source>
</evidence>
<dbReference type="InterPro" id="IPR027417">
    <property type="entry name" value="P-loop_NTPase"/>
</dbReference>
<feature type="domain" description="AAA+ ATPase" evidence="1">
    <location>
        <begin position="100"/>
        <end position="244"/>
    </location>
</feature>
<dbReference type="InterPro" id="IPR003593">
    <property type="entry name" value="AAA+_ATPase"/>
</dbReference>
<dbReference type="CDD" id="cd00009">
    <property type="entry name" value="AAA"/>
    <property type="match status" value="1"/>
</dbReference>
<dbReference type="PANTHER" id="PTHR30050">
    <property type="entry name" value="CHROMOSOMAL REPLICATION INITIATOR PROTEIN DNAA"/>
    <property type="match status" value="1"/>
</dbReference>
<dbReference type="Pfam" id="PF00004">
    <property type="entry name" value="AAA"/>
    <property type="match status" value="1"/>
</dbReference>
<dbReference type="PANTHER" id="PTHR30050:SF4">
    <property type="entry name" value="ATP-BINDING PROTEIN RV3427C IN INSERTION SEQUENCE-RELATED"/>
    <property type="match status" value="1"/>
</dbReference>
<dbReference type="Proteomes" id="UP000789707">
    <property type="component" value="Unassembled WGS sequence"/>
</dbReference>
<evidence type="ECO:0000313" key="2">
    <source>
        <dbReference type="EMBL" id="CAH0417494.1"/>
    </source>
</evidence>
<gene>
    <name evidence="2" type="ORF">WFA24289_01836</name>
</gene>
<proteinExistence type="predicted"/>
<organism evidence="2 3">
    <name type="scientific">Periweissella fabaria</name>
    <dbReference type="NCBI Taxonomy" id="546157"/>
    <lineage>
        <taxon>Bacteria</taxon>
        <taxon>Bacillati</taxon>
        <taxon>Bacillota</taxon>
        <taxon>Bacilli</taxon>
        <taxon>Lactobacillales</taxon>
        <taxon>Lactobacillaceae</taxon>
        <taxon>Periweissella</taxon>
    </lineage>
</organism>